<evidence type="ECO:0000313" key="2">
    <source>
        <dbReference type="RefSeq" id="XP_011630028.1"/>
    </source>
</evidence>
<accession>A0A6I9VR36</accession>
<dbReference type="GeneID" id="105422371"/>
<dbReference type="RefSeq" id="XP_011630028.1">
    <property type="nucleotide sequence ID" value="XM_011631726.2"/>
</dbReference>
<organism evidence="1 2">
    <name type="scientific">Pogonomyrmex barbatus</name>
    <name type="common">red harvester ant</name>
    <dbReference type="NCBI Taxonomy" id="144034"/>
    <lineage>
        <taxon>Eukaryota</taxon>
        <taxon>Metazoa</taxon>
        <taxon>Ecdysozoa</taxon>
        <taxon>Arthropoda</taxon>
        <taxon>Hexapoda</taxon>
        <taxon>Insecta</taxon>
        <taxon>Pterygota</taxon>
        <taxon>Neoptera</taxon>
        <taxon>Endopterygota</taxon>
        <taxon>Hymenoptera</taxon>
        <taxon>Apocrita</taxon>
        <taxon>Aculeata</taxon>
        <taxon>Formicoidea</taxon>
        <taxon>Formicidae</taxon>
        <taxon>Myrmicinae</taxon>
        <taxon>Pogonomyrmex</taxon>
    </lineage>
</organism>
<dbReference type="KEGG" id="pbar:105422371"/>
<reference evidence="2" key="1">
    <citation type="submission" date="2025-08" db="UniProtKB">
        <authorList>
            <consortium name="RefSeq"/>
        </authorList>
    </citation>
    <scope>IDENTIFICATION</scope>
</reference>
<evidence type="ECO:0000313" key="1">
    <source>
        <dbReference type="Proteomes" id="UP000504615"/>
    </source>
</evidence>
<keyword evidence="1" id="KW-1185">Reference proteome</keyword>
<proteinExistence type="predicted"/>
<dbReference type="AlphaFoldDB" id="A0A6I9VR36"/>
<dbReference type="Proteomes" id="UP000504615">
    <property type="component" value="Unplaced"/>
</dbReference>
<name>A0A6I9VR36_9HYME</name>
<protein>
    <submittedName>
        <fullName evidence="2">Uncharacterized protein LOC105422371</fullName>
    </submittedName>
</protein>
<gene>
    <name evidence="2" type="primary">LOC105422371</name>
</gene>
<sequence>MVINQDGGQLQHGQYQRNQSQRDQLGLCSILTWLNGCSAKSANRAMRDTVRQVLIELTMSKKMILIKIDTDMEFEELSSKKDTKNEIVPILSHHQKCSHSQFTSKRRLS</sequence>